<sequence length="114" mass="12748">MSPTPVPQPDDIERILKDSSISGAMGVLAMLARLLMSSKPSPGYLIRHCIIAFIVGFFGSMLVRDYIQSISLQFATVGVMSYLAPEMCDFLVNNHKRMFKWVENILEKSPKGRP</sequence>
<evidence type="ECO:0000256" key="1">
    <source>
        <dbReference type="SAM" id="Phobius"/>
    </source>
</evidence>
<gene>
    <name evidence="2" type="ORF">UFOVP543_20</name>
    <name evidence="3" type="ORF">UFOVP804_48</name>
</gene>
<organism evidence="3">
    <name type="scientific">uncultured Caudovirales phage</name>
    <dbReference type="NCBI Taxonomy" id="2100421"/>
    <lineage>
        <taxon>Viruses</taxon>
        <taxon>Duplodnaviria</taxon>
        <taxon>Heunggongvirae</taxon>
        <taxon>Uroviricota</taxon>
        <taxon>Caudoviricetes</taxon>
        <taxon>Peduoviridae</taxon>
        <taxon>Maltschvirus</taxon>
        <taxon>Maltschvirus maltsch</taxon>
    </lineage>
</organism>
<protein>
    <submittedName>
        <fullName evidence="3">Uncharacterized protein</fullName>
    </submittedName>
</protein>
<name>A0A6J5P329_9CAUD</name>
<dbReference type="EMBL" id="LR796531">
    <property type="protein sequence ID" value="CAB4149713.1"/>
    <property type="molecule type" value="Genomic_DNA"/>
</dbReference>
<accession>A0A6J5P329</accession>
<keyword evidence="1" id="KW-0812">Transmembrane</keyword>
<reference evidence="3" key="1">
    <citation type="submission" date="2020-04" db="EMBL/GenBank/DDBJ databases">
        <authorList>
            <person name="Chiriac C."/>
            <person name="Salcher M."/>
            <person name="Ghai R."/>
            <person name="Kavagutti S V."/>
        </authorList>
    </citation>
    <scope>NUCLEOTIDE SEQUENCE</scope>
</reference>
<evidence type="ECO:0000313" key="3">
    <source>
        <dbReference type="EMBL" id="CAB4163751.1"/>
    </source>
</evidence>
<feature type="transmembrane region" description="Helical" evidence="1">
    <location>
        <begin position="45"/>
        <end position="64"/>
    </location>
</feature>
<keyword evidence="1" id="KW-0472">Membrane</keyword>
<proteinExistence type="predicted"/>
<evidence type="ECO:0000313" key="2">
    <source>
        <dbReference type="EMBL" id="CAB4149713.1"/>
    </source>
</evidence>
<keyword evidence="1" id="KW-1133">Transmembrane helix</keyword>
<dbReference type="EMBL" id="LR796756">
    <property type="protein sequence ID" value="CAB4163751.1"/>
    <property type="molecule type" value="Genomic_DNA"/>
</dbReference>